<evidence type="ECO:0000256" key="1">
    <source>
        <dbReference type="SAM" id="Coils"/>
    </source>
</evidence>
<keyword evidence="1" id="KW-0175">Coiled coil</keyword>
<name>A0ABQ1W7G8_9BACT</name>
<evidence type="ECO:0008006" key="4">
    <source>
        <dbReference type="Google" id="ProtNLM"/>
    </source>
</evidence>
<organism evidence="2 3">
    <name type="scientific">Pontibacter amylolyticus</name>
    <dbReference type="NCBI Taxonomy" id="1424080"/>
    <lineage>
        <taxon>Bacteria</taxon>
        <taxon>Pseudomonadati</taxon>
        <taxon>Bacteroidota</taxon>
        <taxon>Cytophagia</taxon>
        <taxon>Cytophagales</taxon>
        <taxon>Hymenobacteraceae</taxon>
        <taxon>Pontibacter</taxon>
    </lineage>
</organism>
<keyword evidence="3" id="KW-1185">Reference proteome</keyword>
<evidence type="ECO:0000313" key="3">
    <source>
        <dbReference type="Proteomes" id="UP000634043"/>
    </source>
</evidence>
<protein>
    <recommendedName>
        <fullName evidence="4">OmpH family outer membrane protein</fullName>
    </recommendedName>
</protein>
<dbReference type="RefSeq" id="WP_188501737.1">
    <property type="nucleotide sequence ID" value="NZ_BMFP01000004.1"/>
</dbReference>
<dbReference type="Gene3D" id="3.30.910.20">
    <property type="entry name" value="Skp domain"/>
    <property type="match status" value="1"/>
</dbReference>
<dbReference type="SUPFAM" id="SSF111384">
    <property type="entry name" value="OmpH-like"/>
    <property type="match status" value="1"/>
</dbReference>
<dbReference type="Proteomes" id="UP000634043">
    <property type="component" value="Unassembled WGS sequence"/>
</dbReference>
<reference evidence="3" key="1">
    <citation type="journal article" date="2019" name="Int. J. Syst. Evol. Microbiol.">
        <title>The Global Catalogue of Microorganisms (GCM) 10K type strain sequencing project: providing services to taxonomists for standard genome sequencing and annotation.</title>
        <authorList>
            <consortium name="The Broad Institute Genomics Platform"/>
            <consortium name="The Broad Institute Genome Sequencing Center for Infectious Disease"/>
            <person name="Wu L."/>
            <person name="Ma J."/>
        </authorList>
    </citation>
    <scope>NUCLEOTIDE SEQUENCE [LARGE SCALE GENOMIC DNA]</scope>
    <source>
        <strain evidence="3">CGMCC 1.12749</strain>
    </source>
</reference>
<proteinExistence type="predicted"/>
<evidence type="ECO:0000313" key="2">
    <source>
        <dbReference type="EMBL" id="GGG19007.1"/>
    </source>
</evidence>
<gene>
    <name evidence="2" type="ORF">GCM10011323_23930</name>
</gene>
<dbReference type="SMART" id="SM00935">
    <property type="entry name" value="OmpH"/>
    <property type="match status" value="1"/>
</dbReference>
<comment type="caution">
    <text evidence="2">The sequence shown here is derived from an EMBL/GenBank/DDBJ whole genome shotgun (WGS) entry which is preliminary data.</text>
</comment>
<dbReference type="EMBL" id="BMFP01000004">
    <property type="protein sequence ID" value="GGG19007.1"/>
    <property type="molecule type" value="Genomic_DNA"/>
</dbReference>
<dbReference type="InterPro" id="IPR005632">
    <property type="entry name" value="Chaperone_Skp"/>
</dbReference>
<feature type="coiled-coil region" evidence="1">
    <location>
        <begin position="66"/>
        <end position="116"/>
    </location>
</feature>
<sequence length="160" mass="18199">MKITGLQSLERYSLLVLLLWQFVSVEAKAQADQSKSKNKVERVAYVDHGRLRKDCEAMQAVKARSNAKWKSAEQDYKRKLANLQAKDEVGRQMLDKNQQELLRRLHEERLAALQAQERRIVEAIGAVASEGGFTDVLPIEKNSLPAGSRDITEQVLRKLN</sequence>
<dbReference type="InterPro" id="IPR024930">
    <property type="entry name" value="Skp_dom_sf"/>
</dbReference>
<accession>A0ABQ1W7G8</accession>